<dbReference type="SUPFAM" id="SSF51206">
    <property type="entry name" value="cAMP-binding domain-like"/>
    <property type="match status" value="1"/>
</dbReference>
<protein>
    <submittedName>
        <fullName evidence="6">Crp/Fnr family transcriptional regulator</fullName>
    </submittedName>
</protein>
<dbReference type="PANTHER" id="PTHR24567">
    <property type="entry name" value="CRP FAMILY TRANSCRIPTIONAL REGULATORY PROTEIN"/>
    <property type="match status" value="1"/>
</dbReference>
<dbReference type="PRINTS" id="PR00034">
    <property type="entry name" value="HTHCRP"/>
</dbReference>
<dbReference type="InterPro" id="IPR036390">
    <property type="entry name" value="WH_DNA-bd_sf"/>
</dbReference>
<dbReference type="InterPro" id="IPR012318">
    <property type="entry name" value="HTH_CRP"/>
</dbReference>
<dbReference type="InterPro" id="IPR000595">
    <property type="entry name" value="cNMP-bd_dom"/>
</dbReference>
<dbReference type="PROSITE" id="PS50042">
    <property type="entry name" value="CNMP_BINDING_3"/>
    <property type="match status" value="1"/>
</dbReference>
<keyword evidence="7" id="KW-1185">Reference proteome</keyword>
<dbReference type="CDD" id="cd00038">
    <property type="entry name" value="CAP_ED"/>
    <property type="match status" value="1"/>
</dbReference>
<organism evidence="6 7">
    <name type="scientific">Splendidivirga corallicola</name>
    <dbReference type="NCBI Taxonomy" id="3051826"/>
    <lineage>
        <taxon>Bacteria</taxon>
        <taxon>Pseudomonadati</taxon>
        <taxon>Bacteroidota</taxon>
        <taxon>Cytophagia</taxon>
        <taxon>Cytophagales</taxon>
        <taxon>Splendidivirgaceae</taxon>
        <taxon>Splendidivirga</taxon>
    </lineage>
</organism>
<sequence length="236" mass="26758">MNKHVLNQPSCANCDRENDLFCALNKSEKEHLSDTKRMNFYKKGQVIFYDNHFPYCLYCIHDGKVKVTKMGDQGKEQIVRLAGPGDLLGYRAVLSGEKYRGSAIAIEDSYICALSKDKFFELLENNPKLSINTIQLLTKDLRQSEQKLASVVQKTVKERLAETLLMLKERFGVSSGGTILDVHLTRREIGDIAGMTTETVIRTLSDFNKEKIVRLNGKKIELLDIPRLALMANLED</sequence>
<dbReference type="InterPro" id="IPR050397">
    <property type="entry name" value="Env_Response_Regulators"/>
</dbReference>
<dbReference type="SUPFAM" id="SSF46785">
    <property type="entry name" value="Winged helix' DNA-binding domain"/>
    <property type="match status" value="1"/>
</dbReference>
<feature type="domain" description="HTH crp-type" evidence="5">
    <location>
        <begin position="154"/>
        <end position="226"/>
    </location>
</feature>
<evidence type="ECO:0000259" key="4">
    <source>
        <dbReference type="PROSITE" id="PS50042"/>
    </source>
</evidence>
<dbReference type="InterPro" id="IPR018490">
    <property type="entry name" value="cNMP-bd_dom_sf"/>
</dbReference>
<dbReference type="Pfam" id="PF13545">
    <property type="entry name" value="HTH_Crp_2"/>
    <property type="match status" value="1"/>
</dbReference>
<accession>A0ABT8KMV1</accession>
<proteinExistence type="predicted"/>
<dbReference type="Gene3D" id="1.10.10.10">
    <property type="entry name" value="Winged helix-like DNA-binding domain superfamily/Winged helix DNA-binding domain"/>
    <property type="match status" value="1"/>
</dbReference>
<evidence type="ECO:0000313" key="6">
    <source>
        <dbReference type="EMBL" id="MDN5202077.1"/>
    </source>
</evidence>
<dbReference type="InterPro" id="IPR014710">
    <property type="entry name" value="RmlC-like_jellyroll"/>
</dbReference>
<dbReference type="SMART" id="SM00419">
    <property type="entry name" value="HTH_CRP"/>
    <property type="match status" value="1"/>
</dbReference>
<dbReference type="EMBL" id="JAUJEA010000003">
    <property type="protein sequence ID" value="MDN5202077.1"/>
    <property type="molecule type" value="Genomic_DNA"/>
</dbReference>
<evidence type="ECO:0000256" key="1">
    <source>
        <dbReference type="ARBA" id="ARBA00023015"/>
    </source>
</evidence>
<dbReference type="PANTHER" id="PTHR24567:SF74">
    <property type="entry name" value="HTH-TYPE TRANSCRIPTIONAL REGULATOR ARCR"/>
    <property type="match status" value="1"/>
</dbReference>
<dbReference type="Proteomes" id="UP001172082">
    <property type="component" value="Unassembled WGS sequence"/>
</dbReference>
<dbReference type="CDD" id="cd00092">
    <property type="entry name" value="HTH_CRP"/>
    <property type="match status" value="1"/>
</dbReference>
<dbReference type="PROSITE" id="PS51063">
    <property type="entry name" value="HTH_CRP_2"/>
    <property type="match status" value="1"/>
</dbReference>
<name>A0ABT8KMV1_9BACT</name>
<evidence type="ECO:0000313" key="7">
    <source>
        <dbReference type="Proteomes" id="UP001172082"/>
    </source>
</evidence>
<keyword evidence="2" id="KW-0238">DNA-binding</keyword>
<dbReference type="Gene3D" id="2.60.120.10">
    <property type="entry name" value="Jelly Rolls"/>
    <property type="match status" value="1"/>
</dbReference>
<feature type="domain" description="Cyclic nucleotide-binding" evidence="4">
    <location>
        <begin position="20"/>
        <end position="123"/>
    </location>
</feature>
<dbReference type="InterPro" id="IPR036388">
    <property type="entry name" value="WH-like_DNA-bd_sf"/>
</dbReference>
<reference evidence="6" key="1">
    <citation type="submission" date="2023-06" db="EMBL/GenBank/DDBJ databases">
        <title>Genomic of Parafulvivirga corallium.</title>
        <authorList>
            <person name="Wang G."/>
        </authorList>
    </citation>
    <scope>NUCLEOTIDE SEQUENCE</scope>
    <source>
        <strain evidence="6">BMA10</strain>
    </source>
</reference>
<comment type="caution">
    <text evidence="6">The sequence shown here is derived from an EMBL/GenBank/DDBJ whole genome shotgun (WGS) entry which is preliminary data.</text>
</comment>
<dbReference type="Pfam" id="PF00027">
    <property type="entry name" value="cNMP_binding"/>
    <property type="match status" value="1"/>
</dbReference>
<dbReference type="SMART" id="SM00100">
    <property type="entry name" value="cNMP"/>
    <property type="match status" value="1"/>
</dbReference>
<gene>
    <name evidence="6" type="ORF">QQ008_11905</name>
</gene>
<dbReference type="RefSeq" id="WP_346752100.1">
    <property type="nucleotide sequence ID" value="NZ_JAUJEA010000003.1"/>
</dbReference>
<evidence type="ECO:0000256" key="3">
    <source>
        <dbReference type="ARBA" id="ARBA00023163"/>
    </source>
</evidence>
<keyword evidence="3" id="KW-0804">Transcription</keyword>
<evidence type="ECO:0000256" key="2">
    <source>
        <dbReference type="ARBA" id="ARBA00023125"/>
    </source>
</evidence>
<evidence type="ECO:0000259" key="5">
    <source>
        <dbReference type="PROSITE" id="PS51063"/>
    </source>
</evidence>
<keyword evidence="1" id="KW-0805">Transcription regulation</keyword>